<evidence type="ECO:0000313" key="3">
    <source>
        <dbReference type="EMBL" id="OZI52310.1"/>
    </source>
</evidence>
<name>A0A261TTG7_9BORD</name>
<evidence type="ECO:0000313" key="4">
    <source>
        <dbReference type="Proteomes" id="UP000216885"/>
    </source>
</evidence>
<sequence>MSKLAPIRALAMAVASLTSIAVQAADPHAGHGTEQNAAASEPSMDHGDMKMQGGSAPPDARDPNAYSNGLKLGEGDYAVPGVPKLMLHGEHRFMSLRADTFERRFARKGADSTAYSLQGWYGTTYDRLVMKAEGDWAEGKLQESRTELLWGHAISSYWDSQLGVRLDAGEGPNREWLAFGIQGLAPYWFEVDATAYVGSAGRTALRLEASYEMLLTQRLILEPKVEMQLFGKDDPARQIGSGLSEGSVGLRLRYELHRQFAPYIGIEQAATFGKTADYVRAEGERTTQTRFVAGVRFWF</sequence>
<dbReference type="EMBL" id="NEVQ01000021">
    <property type="protein sequence ID" value="OZI52310.1"/>
    <property type="molecule type" value="Genomic_DNA"/>
</dbReference>
<dbReference type="RefSeq" id="WP_094838814.1">
    <property type="nucleotide sequence ID" value="NZ_NEVQ01000021.1"/>
</dbReference>
<dbReference type="AlphaFoldDB" id="A0A261TTG7"/>
<feature type="signal peptide" evidence="2">
    <location>
        <begin position="1"/>
        <end position="24"/>
    </location>
</feature>
<dbReference type="InterPro" id="IPR007939">
    <property type="entry name" value="Cu-R_B_prcur"/>
</dbReference>
<keyword evidence="4" id="KW-1185">Reference proteome</keyword>
<protein>
    <submittedName>
        <fullName evidence="3">Copper resistance protein CopB</fullName>
    </submittedName>
</protein>
<feature type="region of interest" description="Disordered" evidence="1">
    <location>
        <begin position="26"/>
        <end position="67"/>
    </location>
</feature>
<organism evidence="3 4">
    <name type="scientific">Bordetella genomosp. 4</name>
    <dbReference type="NCBI Taxonomy" id="463044"/>
    <lineage>
        <taxon>Bacteria</taxon>
        <taxon>Pseudomonadati</taxon>
        <taxon>Pseudomonadota</taxon>
        <taxon>Betaproteobacteria</taxon>
        <taxon>Burkholderiales</taxon>
        <taxon>Alcaligenaceae</taxon>
        <taxon>Bordetella</taxon>
    </lineage>
</organism>
<dbReference type="GO" id="GO:0009279">
    <property type="term" value="C:cell outer membrane"/>
    <property type="evidence" value="ECO:0007669"/>
    <property type="project" value="InterPro"/>
</dbReference>
<reference evidence="3 4" key="1">
    <citation type="submission" date="2017-05" db="EMBL/GenBank/DDBJ databases">
        <title>Complete and WGS of Bordetella genogroups.</title>
        <authorList>
            <person name="Spilker T."/>
            <person name="LiPuma J."/>
        </authorList>
    </citation>
    <scope>NUCLEOTIDE SEQUENCE [LARGE SCALE GENOMIC DNA]</scope>
    <source>
        <strain evidence="3 4">AU9919</strain>
    </source>
</reference>
<accession>A0A261TTG7</accession>
<feature type="chain" id="PRO_5012492427" evidence="2">
    <location>
        <begin position="25"/>
        <end position="299"/>
    </location>
</feature>
<dbReference type="Proteomes" id="UP000216885">
    <property type="component" value="Unassembled WGS sequence"/>
</dbReference>
<keyword evidence="2" id="KW-0732">Signal</keyword>
<evidence type="ECO:0000256" key="1">
    <source>
        <dbReference type="SAM" id="MobiDB-lite"/>
    </source>
</evidence>
<comment type="caution">
    <text evidence="3">The sequence shown here is derived from an EMBL/GenBank/DDBJ whole genome shotgun (WGS) entry which is preliminary data.</text>
</comment>
<gene>
    <name evidence="3" type="ORF">CAL20_20350</name>
</gene>
<dbReference type="GO" id="GO:0006878">
    <property type="term" value="P:intracellular copper ion homeostasis"/>
    <property type="evidence" value="ECO:0007669"/>
    <property type="project" value="InterPro"/>
</dbReference>
<dbReference type="Pfam" id="PF05275">
    <property type="entry name" value="CopB"/>
    <property type="match status" value="1"/>
</dbReference>
<dbReference type="GO" id="GO:0005507">
    <property type="term" value="F:copper ion binding"/>
    <property type="evidence" value="ECO:0007669"/>
    <property type="project" value="InterPro"/>
</dbReference>
<evidence type="ECO:0000256" key="2">
    <source>
        <dbReference type="SAM" id="SignalP"/>
    </source>
</evidence>
<proteinExistence type="predicted"/>